<comment type="caution">
    <text evidence="4">The sequence shown here is derived from an EMBL/GenBank/DDBJ whole genome shotgun (WGS) entry which is preliminary data.</text>
</comment>
<dbReference type="PANTHER" id="PTHR43088:SF1">
    <property type="entry name" value="SUBUNIT OF PYRUVATE:FLAVODOXIN OXIDOREDUCTASE"/>
    <property type="match status" value="1"/>
</dbReference>
<evidence type="ECO:0000256" key="1">
    <source>
        <dbReference type="ARBA" id="ARBA00023002"/>
    </source>
</evidence>
<dbReference type="Proteomes" id="UP000191661">
    <property type="component" value="Unassembled WGS sequence"/>
</dbReference>
<name>A0A1V6N459_METAZ</name>
<dbReference type="InterPro" id="IPR029061">
    <property type="entry name" value="THDP-binding"/>
</dbReference>
<dbReference type="InterPro" id="IPR033412">
    <property type="entry name" value="PFOR_II"/>
</dbReference>
<reference evidence="4 5" key="1">
    <citation type="submission" date="2014-12" db="EMBL/GenBank/DDBJ databases">
        <title>Genome sequence of Methanobrevibacter arboriphilicus DH1, DSM1125.</title>
        <authorList>
            <person name="Poehlein A."/>
            <person name="Thauer R.K."/>
            <person name="Seedorf H."/>
            <person name="Daniel R."/>
        </authorList>
    </citation>
    <scope>NUCLEOTIDE SEQUENCE [LARGE SCALE GENOMIC DNA]</scope>
    <source>
        <strain evidence="4 5">DH1</strain>
    </source>
</reference>
<evidence type="ECO:0000259" key="2">
    <source>
        <dbReference type="Pfam" id="PF01855"/>
    </source>
</evidence>
<dbReference type="CDD" id="cd07034">
    <property type="entry name" value="TPP_PYR_PFOR_IOR-alpha_like"/>
    <property type="match status" value="1"/>
</dbReference>
<dbReference type="InterPro" id="IPR002880">
    <property type="entry name" value="Pyrv_Fd/Flavodoxin_OxRdtase_N"/>
</dbReference>
<dbReference type="Pfam" id="PF17147">
    <property type="entry name" value="PFOR_II"/>
    <property type="match status" value="1"/>
</dbReference>
<keyword evidence="5" id="KW-1185">Reference proteome</keyword>
<protein>
    <submittedName>
        <fullName evidence="4">2-oxoisovalerate:ferredoxin oxidoreductase, subunit beta</fullName>
        <ecNumber evidence="4">1.2.7.7</ecNumber>
    </submittedName>
</protein>
<dbReference type="Pfam" id="PF01855">
    <property type="entry name" value="POR_N"/>
    <property type="match status" value="1"/>
</dbReference>
<sequence>MASQMIKGNTAIIIGAMYAGCDCFFGYPITPASEILHEASKYFPMVGRKFVQAESEEAAINMVYGGASAGHRVMTASSGPGISLKQEGITFLAGAELPSVIVDIMRAGPGLGNIGPEQGDYNQIVKGGGHGNYKNIVLAPNSVQEMCDLTMKAFMLADKYRNPVIVLADAVLGQMAEPLRFPQVSIDHKPDNNWAVRGNKETMKNLVTSIFLDFDQLEEFNNNIQVKFDEIENNEVDFEEYMASGNDIEDAEIILVAYGISSRLARSAVDIAREKSGIKVGLLRPISLFPFPSKRIAKLAKKGCEFISVEMSNGQMREDIKLAVNCAISDCKDIHLVNRMGGNLIEVKDILEKIYDLAECEKCKVNLAKEYPDDDEDMDKFDEPYIDSNYKEGIDEDDIKYQIID</sequence>
<dbReference type="Gene3D" id="3.40.50.970">
    <property type="match status" value="1"/>
</dbReference>
<dbReference type="EMBL" id="JXMW01000005">
    <property type="protein sequence ID" value="OQD59266.1"/>
    <property type="molecule type" value="Genomic_DNA"/>
</dbReference>
<dbReference type="RefSeq" id="WP_080459941.1">
    <property type="nucleotide sequence ID" value="NZ_JXMW01000005.1"/>
</dbReference>
<dbReference type="GO" id="GO:0043807">
    <property type="term" value="F:3-methyl-2-oxobutanoate dehydrogenase (ferredoxin) activity"/>
    <property type="evidence" value="ECO:0007669"/>
    <property type="project" value="UniProtKB-EC"/>
</dbReference>
<dbReference type="InterPro" id="IPR009014">
    <property type="entry name" value="Transketo_C/PFOR_II"/>
</dbReference>
<dbReference type="PANTHER" id="PTHR43088">
    <property type="entry name" value="SUBUNIT OF PYRUVATE:FLAVODOXIN OXIDOREDUCTASE-RELATED"/>
    <property type="match status" value="1"/>
</dbReference>
<dbReference type="AlphaFoldDB" id="A0A1V6N459"/>
<dbReference type="SUPFAM" id="SSF52922">
    <property type="entry name" value="TK C-terminal domain-like"/>
    <property type="match status" value="1"/>
</dbReference>
<dbReference type="GO" id="GO:0044272">
    <property type="term" value="P:sulfur compound biosynthetic process"/>
    <property type="evidence" value="ECO:0007669"/>
    <property type="project" value="UniProtKB-ARBA"/>
</dbReference>
<feature type="domain" description="Pyruvate:ferredoxin oxidoreductase core" evidence="3">
    <location>
        <begin position="251"/>
        <end position="350"/>
    </location>
</feature>
<dbReference type="OrthoDB" id="31112at2157"/>
<feature type="domain" description="Pyruvate flavodoxin/ferredoxin oxidoreductase pyrimidine binding" evidence="2">
    <location>
        <begin position="15"/>
        <end position="188"/>
    </location>
</feature>
<proteinExistence type="predicted"/>
<gene>
    <name evidence="4" type="primary">vorB</name>
    <name evidence="4" type="ORF">MBBAR_5c01090</name>
</gene>
<dbReference type="NCBIfam" id="NF005507">
    <property type="entry name" value="PRK07119.1"/>
    <property type="match status" value="1"/>
</dbReference>
<keyword evidence="1 4" id="KW-0560">Oxidoreductase</keyword>
<evidence type="ECO:0000313" key="5">
    <source>
        <dbReference type="Proteomes" id="UP000191661"/>
    </source>
</evidence>
<dbReference type="EC" id="1.2.7.7" evidence="4"/>
<dbReference type="Gene3D" id="3.40.50.920">
    <property type="match status" value="1"/>
</dbReference>
<dbReference type="GO" id="GO:0006082">
    <property type="term" value="P:organic acid metabolic process"/>
    <property type="evidence" value="ECO:0007669"/>
    <property type="project" value="UniProtKB-ARBA"/>
</dbReference>
<evidence type="ECO:0000259" key="3">
    <source>
        <dbReference type="Pfam" id="PF17147"/>
    </source>
</evidence>
<dbReference type="InterPro" id="IPR052368">
    <property type="entry name" value="2-oxoacid_oxidoreductase"/>
</dbReference>
<organism evidence="4 5">
    <name type="scientific">Methanobrevibacter arboriphilus JCM 13429 = DSM 1125</name>
    <dbReference type="NCBI Taxonomy" id="1300164"/>
    <lineage>
        <taxon>Archaea</taxon>
        <taxon>Methanobacteriati</taxon>
        <taxon>Methanobacteriota</taxon>
        <taxon>Methanomada group</taxon>
        <taxon>Methanobacteria</taxon>
        <taxon>Methanobacteriales</taxon>
        <taxon>Methanobacteriaceae</taxon>
        <taxon>Methanobrevibacter</taxon>
    </lineage>
</organism>
<evidence type="ECO:0000313" key="4">
    <source>
        <dbReference type="EMBL" id="OQD59266.1"/>
    </source>
</evidence>
<accession>A0A1V6N459</accession>
<dbReference type="SUPFAM" id="SSF52518">
    <property type="entry name" value="Thiamin diphosphate-binding fold (THDP-binding)"/>
    <property type="match status" value="1"/>
</dbReference>